<dbReference type="EMBL" id="JAQLWO010000005">
    <property type="protein sequence ID" value="MDB7905651.1"/>
    <property type="molecule type" value="Genomic_DNA"/>
</dbReference>
<comment type="caution">
    <text evidence="3">The sequence shown here is derived from an EMBL/GenBank/DDBJ whole genome shotgun (WGS) entry which is preliminary data.</text>
</comment>
<accession>A0AAW6BZ08</accession>
<dbReference type="AlphaFoldDB" id="A0AAW6BZ08"/>
<reference evidence="3" key="1">
    <citation type="submission" date="2023-01" db="EMBL/GenBank/DDBJ databases">
        <title>Human gut microbiome strain richness.</title>
        <authorList>
            <person name="Chen-Liaw A."/>
        </authorList>
    </citation>
    <scope>NUCLEOTIDE SEQUENCE</scope>
    <source>
        <strain evidence="3">2225st1_A6_2225SCRN_200828</strain>
    </source>
</reference>
<evidence type="ECO:0000256" key="2">
    <source>
        <dbReference type="SAM" id="Phobius"/>
    </source>
</evidence>
<proteinExistence type="predicted"/>
<dbReference type="RefSeq" id="WP_271906546.1">
    <property type="nucleotide sequence ID" value="NZ_JAQLWN010000007.1"/>
</dbReference>
<protein>
    <submittedName>
        <fullName evidence="3">Uncharacterized protein</fullName>
    </submittedName>
</protein>
<gene>
    <name evidence="3" type="ORF">PND83_06655</name>
</gene>
<feature type="compositionally biased region" description="Polar residues" evidence="1">
    <location>
        <begin position="117"/>
        <end position="141"/>
    </location>
</feature>
<feature type="region of interest" description="Disordered" evidence="1">
    <location>
        <begin position="111"/>
        <end position="141"/>
    </location>
</feature>
<keyword evidence="2" id="KW-0472">Membrane</keyword>
<name>A0AAW6BZ08_FLAPL</name>
<evidence type="ECO:0000313" key="3">
    <source>
        <dbReference type="EMBL" id="MDB7905651.1"/>
    </source>
</evidence>
<keyword evidence="2" id="KW-1133">Transmembrane helix</keyword>
<evidence type="ECO:0000256" key="1">
    <source>
        <dbReference type="SAM" id="MobiDB-lite"/>
    </source>
</evidence>
<organism evidence="3 4">
    <name type="scientific">Flavonifractor plautii</name>
    <name type="common">Fusobacterium plautii</name>
    <dbReference type="NCBI Taxonomy" id="292800"/>
    <lineage>
        <taxon>Bacteria</taxon>
        <taxon>Bacillati</taxon>
        <taxon>Bacillota</taxon>
        <taxon>Clostridia</taxon>
        <taxon>Eubacteriales</taxon>
        <taxon>Oscillospiraceae</taxon>
        <taxon>Flavonifractor</taxon>
    </lineage>
</organism>
<sequence length="141" mass="15790">MIRSQREYKRAMRKMIRRIQSGEEIDSWRESSEDMEILADCILAGYVNGELKDDGKTLRTMDGKIHPIVFNSHIPLKGLAFLHPQIDWKFIIPTIISIIALLCSLLGSLGSPPDQCPQESSSPQQTARPPGNESYTQAPAP</sequence>
<keyword evidence="2" id="KW-0812">Transmembrane</keyword>
<evidence type="ECO:0000313" key="4">
    <source>
        <dbReference type="Proteomes" id="UP001211006"/>
    </source>
</evidence>
<dbReference type="Proteomes" id="UP001211006">
    <property type="component" value="Unassembled WGS sequence"/>
</dbReference>
<feature type="transmembrane region" description="Helical" evidence="2">
    <location>
        <begin position="90"/>
        <end position="110"/>
    </location>
</feature>